<dbReference type="OrthoDB" id="495371at2"/>
<sequence length="130" mass="14007">MQVNFWAKSVAVGGLLVGLLGCSPVAQSGMNMNLLGVPANVTNISELQGRSRSGATVYVRGKVVQQVPLLDARVYSIEDASGRINIWTQGAMPQIGEEITVRGKLQFKSIAVEGQEIGEVYVEEMERLNS</sequence>
<dbReference type="InterPro" id="IPR036700">
    <property type="entry name" value="BOBF_sf"/>
</dbReference>
<name>A0A1E5QDJ5_9CYAN</name>
<dbReference type="EMBL" id="MJGC01000113">
    <property type="protein sequence ID" value="OEJ72729.1"/>
    <property type="molecule type" value="Genomic_DNA"/>
</dbReference>
<dbReference type="STRING" id="1781255.BH720_23435"/>
<dbReference type="RefSeq" id="WP_069969660.1">
    <property type="nucleotide sequence ID" value="NZ_CM124774.1"/>
</dbReference>
<gene>
    <name evidence="1" type="ORF">BH720_23435</name>
</gene>
<reference evidence="1" key="1">
    <citation type="submission" date="2016-09" db="EMBL/GenBank/DDBJ databases">
        <title>Draft genome of thermotolerant cyanobacterium Desertifilum sp. strain IPPAS B-1220.</title>
        <authorList>
            <person name="Sinetova M.A."/>
            <person name="Bolakhan K."/>
            <person name="Zayadan B.K."/>
            <person name="Mironov K.S."/>
            <person name="Ustinova V."/>
            <person name="Kupriyanova E.V."/>
            <person name="Sidorov R.A."/>
            <person name="Skrypnik A.N."/>
            <person name="Gogoleva N.E."/>
            <person name="Gogolev Y.V."/>
            <person name="Los D.A."/>
        </authorList>
    </citation>
    <scope>NUCLEOTIDE SEQUENCE [LARGE SCALE GENOMIC DNA]</scope>
    <source>
        <strain evidence="1">IPPAS B-1220</strain>
    </source>
</reference>
<comment type="caution">
    <text evidence="1">The sequence shown here is derived from an EMBL/GenBank/DDBJ whole genome shotgun (WGS) entry which is preliminary data.</text>
</comment>
<accession>A0A1E5QDJ5</accession>
<protein>
    <submittedName>
        <fullName evidence="1">Uncharacterized protein</fullName>
    </submittedName>
</protein>
<dbReference type="SUPFAM" id="SSF101756">
    <property type="entry name" value="Hypothetical protein YgiW"/>
    <property type="match status" value="1"/>
</dbReference>
<proteinExistence type="predicted"/>
<organism evidence="1">
    <name type="scientific">Desertifilum tharense IPPAS B-1220</name>
    <dbReference type="NCBI Taxonomy" id="1781255"/>
    <lineage>
        <taxon>Bacteria</taxon>
        <taxon>Bacillati</taxon>
        <taxon>Cyanobacteriota</taxon>
        <taxon>Cyanophyceae</taxon>
        <taxon>Desertifilales</taxon>
        <taxon>Desertifilaceae</taxon>
        <taxon>Desertifilum</taxon>
    </lineage>
</organism>
<dbReference type="AlphaFoldDB" id="A0A1E5QDJ5"/>
<evidence type="ECO:0000313" key="1">
    <source>
        <dbReference type="EMBL" id="OEJ72729.1"/>
    </source>
</evidence>